<accession>A0A4Y2HF58</accession>
<dbReference type="EMBL" id="BGPR01001900">
    <property type="protein sequence ID" value="GBM63944.1"/>
    <property type="molecule type" value="Genomic_DNA"/>
</dbReference>
<gene>
    <name evidence="2" type="ORF">AVEN_17532_1</name>
</gene>
<proteinExistence type="predicted"/>
<evidence type="ECO:0000313" key="2">
    <source>
        <dbReference type="EMBL" id="GBM63944.1"/>
    </source>
</evidence>
<feature type="compositionally biased region" description="Basic and acidic residues" evidence="1">
    <location>
        <begin position="172"/>
        <end position="185"/>
    </location>
</feature>
<keyword evidence="3" id="KW-1185">Reference proteome</keyword>
<evidence type="ECO:0000256" key="1">
    <source>
        <dbReference type="SAM" id="MobiDB-lite"/>
    </source>
</evidence>
<sequence>MDTYSDLFDQLGNIDSEKETASAAEFNYEGELIHSSDLPNFEEMTHIPSPISAINSPPAMDDPAAMDETKSPAMESPPSMPSQKEPIHSPPAMDGTKPAMTSQKEPPALHCETTSPPALNDEKPPASCKPRKFKGPFSSLRPKDPRIVLKRKPSPVREPSTPLQVPTFVKTPKRDMPPPRQDKGWKPVQSFKPLEEQIFHHSTNYVLALREGKFVLTNGFETASRKNEKYWQRALEEDLRYVAKSTRSVYCVDRLSYNLLAREPEKWPNHHPFKARVVVKVWETDPDLRPCTFCMSTNCSKWLAIRGGVQRFSRYEIDMLVH</sequence>
<organism evidence="2 3">
    <name type="scientific">Araneus ventricosus</name>
    <name type="common">Orbweaver spider</name>
    <name type="synonym">Epeira ventricosa</name>
    <dbReference type="NCBI Taxonomy" id="182803"/>
    <lineage>
        <taxon>Eukaryota</taxon>
        <taxon>Metazoa</taxon>
        <taxon>Ecdysozoa</taxon>
        <taxon>Arthropoda</taxon>
        <taxon>Chelicerata</taxon>
        <taxon>Arachnida</taxon>
        <taxon>Araneae</taxon>
        <taxon>Araneomorphae</taxon>
        <taxon>Entelegynae</taxon>
        <taxon>Araneoidea</taxon>
        <taxon>Araneidae</taxon>
        <taxon>Araneus</taxon>
    </lineage>
</organism>
<feature type="region of interest" description="Disordered" evidence="1">
    <location>
        <begin position="50"/>
        <end position="185"/>
    </location>
</feature>
<name>A0A4Y2HF58_ARAVE</name>
<evidence type="ECO:0000313" key="3">
    <source>
        <dbReference type="Proteomes" id="UP000499080"/>
    </source>
</evidence>
<feature type="compositionally biased region" description="Low complexity" evidence="1">
    <location>
        <begin position="50"/>
        <end position="59"/>
    </location>
</feature>
<dbReference type="Proteomes" id="UP000499080">
    <property type="component" value="Unassembled WGS sequence"/>
</dbReference>
<reference evidence="2 3" key="1">
    <citation type="journal article" date="2019" name="Sci. Rep.">
        <title>Orb-weaving spider Araneus ventricosus genome elucidates the spidroin gene catalogue.</title>
        <authorList>
            <person name="Kono N."/>
            <person name="Nakamura H."/>
            <person name="Ohtoshi R."/>
            <person name="Moran D.A.P."/>
            <person name="Shinohara A."/>
            <person name="Yoshida Y."/>
            <person name="Fujiwara M."/>
            <person name="Mori M."/>
            <person name="Tomita M."/>
            <person name="Arakawa K."/>
        </authorList>
    </citation>
    <scope>NUCLEOTIDE SEQUENCE [LARGE SCALE GENOMIC DNA]</scope>
</reference>
<dbReference type="AlphaFoldDB" id="A0A4Y2HF58"/>
<protein>
    <submittedName>
        <fullName evidence="2">Uncharacterized protein</fullName>
    </submittedName>
</protein>
<comment type="caution">
    <text evidence="2">The sequence shown here is derived from an EMBL/GenBank/DDBJ whole genome shotgun (WGS) entry which is preliminary data.</text>
</comment>